<dbReference type="HOGENOM" id="CLU_000604_1_1_6"/>
<evidence type="ECO:0000256" key="4">
    <source>
        <dbReference type="ARBA" id="ARBA00022741"/>
    </source>
</evidence>
<dbReference type="GO" id="GO:0005524">
    <property type="term" value="F:ATP binding"/>
    <property type="evidence" value="ECO:0007669"/>
    <property type="project" value="UniProtKB-KW"/>
</dbReference>
<dbReference type="InterPro" id="IPR050093">
    <property type="entry name" value="ABC_SmlMolc_Importer"/>
</dbReference>
<dbReference type="PANTHER" id="PTHR42781:SF4">
    <property type="entry name" value="SPERMIDINE_PUTRESCINE IMPORT ATP-BINDING PROTEIN POTA"/>
    <property type="match status" value="1"/>
</dbReference>
<dbReference type="PANTHER" id="PTHR42781">
    <property type="entry name" value="SPERMIDINE/PUTRESCINE IMPORT ATP-BINDING PROTEIN POTA"/>
    <property type="match status" value="1"/>
</dbReference>
<dbReference type="RefSeq" id="WP_004871734.1">
    <property type="nucleotide sequence ID" value="NZ_CP005986.1"/>
</dbReference>
<accession>A0A059ZYB2</accession>
<dbReference type="InterPro" id="IPR015853">
    <property type="entry name" value="ABC_transpr_FbpC"/>
</dbReference>
<evidence type="ECO:0000313" key="10">
    <source>
        <dbReference type="EMBL" id="AIA54991.1"/>
    </source>
</evidence>
<evidence type="ECO:0000256" key="5">
    <source>
        <dbReference type="ARBA" id="ARBA00022840"/>
    </source>
</evidence>
<reference evidence="10 11" key="1">
    <citation type="journal article" date="2009" name="J. Bacteriol.">
        <title>Draft genome sequence of the extremely acidophilic bacterium Acidithiobacillus caldus ATCC 51756 reveals metabolic versatility in the genus Acidithiobacillus.</title>
        <authorList>
            <person name="Valdes J."/>
            <person name="Quatrini R."/>
            <person name="Hallberg K."/>
            <person name="Dopson M."/>
            <person name="Valenzuela P.D."/>
            <person name="Holmes D.S."/>
        </authorList>
    </citation>
    <scope>NUCLEOTIDE SEQUENCE [LARGE SCALE GENOMIC DNA]</scope>
    <source>
        <strain evidence="11">ATCC 51756 / DSM 8584 / KU</strain>
    </source>
</reference>
<dbReference type="InterPro" id="IPR027417">
    <property type="entry name" value="P-loop_NTPase"/>
</dbReference>
<evidence type="ECO:0000256" key="7">
    <source>
        <dbReference type="ARBA" id="ARBA00023065"/>
    </source>
</evidence>
<evidence type="ECO:0000256" key="1">
    <source>
        <dbReference type="ARBA" id="ARBA00022448"/>
    </source>
</evidence>
<feature type="domain" description="ABC transporter" evidence="9">
    <location>
        <begin position="27"/>
        <end position="257"/>
    </location>
</feature>
<evidence type="ECO:0000256" key="8">
    <source>
        <dbReference type="ARBA" id="ARBA00023136"/>
    </source>
</evidence>
<dbReference type="PROSITE" id="PS50893">
    <property type="entry name" value="ABC_TRANSPORTER_2"/>
    <property type="match status" value="1"/>
</dbReference>
<dbReference type="AlphaFoldDB" id="A0A059ZYB2"/>
<evidence type="ECO:0000256" key="6">
    <source>
        <dbReference type="ARBA" id="ARBA00023004"/>
    </source>
</evidence>
<dbReference type="PROSITE" id="PS00211">
    <property type="entry name" value="ABC_TRANSPORTER_1"/>
    <property type="match status" value="1"/>
</dbReference>
<dbReference type="eggNOG" id="COG3842">
    <property type="taxonomic scope" value="Bacteria"/>
</dbReference>
<keyword evidence="2" id="KW-1003">Cell membrane</keyword>
<dbReference type="FunFam" id="3.40.50.300:FF:000425">
    <property type="entry name" value="Probable ABC transporter, ATP-binding subunit"/>
    <property type="match status" value="1"/>
</dbReference>
<dbReference type="KEGG" id="acz:Acaty_c1121"/>
<dbReference type="GO" id="GO:0015408">
    <property type="term" value="F:ABC-type ferric iron transporter activity"/>
    <property type="evidence" value="ECO:0007669"/>
    <property type="project" value="InterPro"/>
</dbReference>
<organism evidence="10 11">
    <name type="scientific">Acidithiobacillus caldus (strain ATCC 51756 / DSM 8584 / KU)</name>
    <dbReference type="NCBI Taxonomy" id="637389"/>
    <lineage>
        <taxon>Bacteria</taxon>
        <taxon>Pseudomonadati</taxon>
        <taxon>Pseudomonadota</taxon>
        <taxon>Acidithiobacillia</taxon>
        <taxon>Acidithiobacillales</taxon>
        <taxon>Acidithiobacillaceae</taxon>
        <taxon>Acidithiobacillus</taxon>
    </lineage>
</organism>
<dbReference type="Pfam" id="PF00005">
    <property type="entry name" value="ABC_tran"/>
    <property type="match status" value="1"/>
</dbReference>
<dbReference type="SMART" id="SM00382">
    <property type="entry name" value="AAA"/>
    <property type="match status" value="1"/>
</dbReference>
<dbReference type="EMBL" id="CP005986">
    <property type="protein sequence ID" value="AIA54991.1"/>
    <property type="molecule type" value="Genomic_DNA"/>
</dbReference>
<dbReference type="InterPro" id="IPR003439">
    <property type="entry name" value="ABC_transporter-like_ATP-bd"/>
</dbReference>
<evidence type="ECO:0000313" key="11">
    <source>
        <dbReference type="Proteomes" id="UP000005522"/>
    </source>
</evidence>
<evidence type="ECO:0000259" key="9">
    <source>
        <dbReference type="PROSITE" id="PS50893"/>
    </source>
</evidence>
<protein>
    <submittedName>
        <fullName evidence="10">Ferric iron ABC transporter, ATP-binding protein</fullName>
    </submittedName>
</protein>
<keyword evidence="4" id="KW-0547">Nucleotide-binding</keyword>
<keyword evidence="3" id="KW-0410">Iron transport</keyword>
<dbReference type="GO" id="GO:0016887">
    <property type="term" value="F:ATP hydrolysis activity"/>
    <property type="evidence" value="ECO:0007669"/>
    <property type="project" value="InterPro"/>
</dbReference>
<dbReference type="CDD" id="cd03259">
    <property type="entry name" value="ABC_Carb_Solutes_like"/>
    <property type="match status" value="1"/>
</dbReference>
<dbReference type="SUPFAM" id="SSF52540">
    <property type="entry name" value="P-loop containing nucleoside triphosphate hydrolases"/>
    <property type="match status" value="1"/>
</dbReference>
<sequence length="367" mass="40440">MATAREWVPAVGAAHAGEASDGAAALLEVQALHLRLGRKTILRGIDLRLNPGEVVLLIGPSGSGKSSLLRAIAGLEPLEKGRIRLQGDLLDDGRGTALSPEQRRMAMVFQEHALWPHLTVEENVQLVIPGRSGREKTRALLERMGIAQLAKRRPHEISGGQRQRVGLARALAVAPSLMLMDEPLSSLDVELREQLRLEIRRWLRELGIGALIVSHDPDDLWRLADRVVVLADGRVVQDGSPQNLYDHPQLPWIARFTGAQGPFPARWEDGMLDFAGQGLKHPGFGGASGSGWLFIRPERVEIRGEAQRGLAAVLRHCAFERGHYRSYWELPGLSDTLVALSSSAPPAHARLWVDPQQLFFFPRSSQE</sequence>
<gene>
    <name evidence="10" type="ORF">Acaty_c1121</name>
</gene>
<dbReference type="InterPro" id="IPR003593">
    <property type="entry name" value="AAA+_ATPase"/>
</dbReference>
<evidence type="ECO:0000256" key="2">
    <source>
        <dbReference type="ARBA" id="ARBA00022475"/>
    </source>
</evidence>
<dbReference type="Gene3D" id="3.40.50.300">
    <property type="entry name" value="P-loop containing nucleotide triphosphate hydrolases"/>
    <property type="match status" value="1"/>
</dbReference>
<proteinExistence type="predicted"/>
<keyword evidence="1" id="KW-0813">Transport</keyword>
<keyword evidence="6" id="KW-0408">Iron</keyword>
<dbReference type="InterPro" id="IPR017871">
    <property type="entry name" value="ABC_transporter-like_CS"/>
</dbReference>
<evidence type="ECO:0000256" key="3">
    <source>
        <dbReference type="ARBA" id="ARBA00022496"/>
    </source>
</evidence>
<keyword evidence="8" id="KW-0472">Membrane</keyword>
<dbReference type="GO" id="GO:0016020">
    <property type="term" value="C:membrane"/>
    <property type="evidence" value="ECO:0007669"/>
    <property type="project" value="InterPro"/>
</dbReference>
<dbReference type="GO" id="GO:0015697">
    <property type="term" value="P:quaternary ammonium group transport"/>
    <property type="evidence" value="ECO:0007669"/>
    <property type="project" value="UniProtKB-ARBA"/>
</dbReference>
<keyword evidence="5 10" id="KW-0067">ATP-binding</keyword>
<name>A0A059ZYB2_ACICK</name>
<dbReference type="Proteomes" id="UP000005522">
    <property type="component" value="Chromosome"/>
</dbReference>
<keyword evidence="7" id="KW-0406">Ion transport</keyword>